<dbReference type="RefSeq" id="WP_225005274.1">
    <property type="nucleotide sequence ID" value="NZ_CP086136.1"/>
</dbReference>
<reference evidence="2 3" key="1">
    <citation type="journal article" date="2022" name="Int. J. Syst. Evol. Microbiol.">
        <title>Strains of Bradyrhizobium barranii sp. nov. associated with legumes native to Canada are symbionts of soybeans and belong to different subspecies (subsp. barranii subsp. nov. and subsp. apii subsp. nov.) and symbiovars (sv. glycinearum and sv. septentrionale).</title>
        <authorList>
            <person name="Bromfield E.S.P."/>
            <person name="Cloutier S."/>
            <person name="Wasai-Hara S."/>
            <person name="Minamisawa K."/>
        </authorList>
    </citation>
    <scope>NUCLEOTIDE SEQUENCE [LARGE SCALE GENOMIC DNA]</scope>
    <source>
        <strain evidence="2 3">144S4</strain>
    </source>
</reference>
<sequence length="163" mass="17730">MTMNDANLKAETNATALNGTANGGAMPRFDLPFFNFQAIFGDLAEQGAARAKANLERMRAASEEVTEALREACSTNATRAADYGTRVIEISNINTSSALEFLSQLADARSFADVVNLSTTHSRKTFEAASRQNRELWDLAQKVATETAEPIKKSFNLVLHRAA</sequence>
<dbReference type="Proteomes" id="UP000664702">
    <property type="component" value="Chromosome"/>
</dbReference>
<dbReference type="AlphaFoldDB" id="A0A9X9XPH4"/>
<evidence type="ECO:0000313" key="3">
    <source>
        <dbReference type="Proteomes" id="UP000664702"/>
    </source>
</evidence>
<accession>A0A9X9XPH4</accession>
<evidence type="ECO:0000313" key="2">
    <source>
        <dbReference type="EMBL" id="UEM09568.1"/>
    </source>
</evidence>
<dbReference type="EMBL" id="CP086136">
    <property type="protein sequence ID" value="UEM09568.1"/>
    <property type="molecule type" value="Genomic_DNA"/>
</dbReference>
<dbReference type="KEGG" id="bban:J4G43_033320"/>
<protein>
    <submittedName>
        <fullName evidence="2">Phasin</fullName>
    </submittedName>
</protein>
<organism evidence="2 3">
    <name type="scientific">Bradyrhizobium barranii subsp. barranii</name>
    <dbReference type="NCBI Taxonomy" id="2823807"/>
    <lineage>
        <taxon>Bacteria</taxon>
        <taxon>Pseudomonadati</taxon>
        <taxon>Pseudomonadota</taxon>
        <taxon>Alphaproteobacteria</taxon>
        <taxon>Hyphomicrobiales</taxon>
        <taxon>Nitrobacteraceae</taxon>
        <taxon>Bradyrhizobium</taxon>
        <taxon>Bradyrhizobium barranii</taxon>
    </lineage>
</organism>
<evidence type="ECO:0000259" key="1">
    <source>
        <dbReference type="Pfam" id="PF09361"/>
    </source>
</evidence>
<name>A0A9X9XPH4_9BRAD</name>
<dbReference type="NCBIfam" id="TIGR01985">
    <property type="entry name" value="phasin_2"/>
    <property type="match status" value="1"/>
</dbReference>
<gene>
    <name evidence="2" type="ORF">J4G43_033320</name>
</gene>
<feature type="domain" description="Phasin" evidence="1">
    <location>
        <begin position="56"/>
        <end position="154"/>
    </location>
</feature>
<dbReference type="Pfam" id="PF09361">
    <property type="entry name" value="Phasin_2"/>
    <property type="match status" value="1"/>
</dbReference>
<proteinExistence type="predicted"/>
<dbReference type="InterPro" id="IPR018968">
    <property type="entry name" value="Phasin"/>
</dbReference>
<dbReference type="InterPro" id="IPR010234">
    <property type="entry name" value="Phasin_subfam-2"/>
</dbReference>